<organism evidence="2 3">
    <name type="scientific">Arsenicicoccus piscis</name>
    <dbReference type="NCBI Taxonomy" id="673954"/>
    <lineage>
        <taxon>Bacteria</taxon>
        <taxon>Bacillati</taxon>
        <taxon>Actinomycetota</taxon>
        <taxon>Actinomycetes</taxon>
        <taxon>Micrococcales</taxon>
        <taxon>Intrasporangiaceae</taxon>
        <taxon>Arsenicicoccus</taxon>
    </lineage>
</organism>
<dbReference type="RefSeq" id="WP_241443635.1">
    <property type="nucleotide sequence ID" value="NZ_BSUJ01000001.1"/>
</dbReference>
<dbReference type="EMBL" id="BSUJ01000001">
    <property type="protein sequence ID" value="GMA21924.1"/>
    <property type="molecule type" value="Genomic_DNA"/>
</dbReference>
<gene>
    <name evidence="1" type="ORF">GCM10025862_00740</name>
    <name evidence="2" type="ORF">GCM10025862_39450</name>
</gene>
<dbReference type="SUPFAM" id="SSF46785">
    <property type="entry name" value="Winged helix' DNA-binding domain"/>
    <property type="match status" value="1"/>
</dbReference>
<dbReference type="InterPro" id="IPR036390">
    <property type="entry name" value="WH_DNA-bd_sf"/>
</dbReference>
<dbReference type="CDD" id="cd00090">
    <property type="entry name" value="HTH_ARSR"/>
    <property type="match status" value="1"/>
</dbReference>
<dbReference type="InterPro" id="IPR011991">
    <property type="entry name" value="ArsR-like_HTH"/>
</dbReference>
<reference evidence="2" key="3">
    <citation type="submission" date="2023-02" db="EMBL/GenBank/DDBJ databases">
        <authorList>
            <person name="Sun Q."/>
            <person name="Mori K."/>
        </authorList>
    </citation>
    <scope>NUCLEOTIDE SEQUENCE</scope>
    <source>
        <strain evidence="2">NBRC 105830</strain>
    </source>
</reference>
<evidence type="ECO:0000313" key="1">
    <source>
        <dbReference type="EMBL" id="GMA18053.1"/>
    </source>
</evidence>
<reference evidence="3" key="2">
    <citation type="journal article" date="2019" name="Int. J. Syst. Evol. Microbiol.">
        <title>The Global Catalogue of Microorganisms (GCM) 10K type strain sequencing project: providing services to taxonomists for standard genome sequencing and annotation.</title>
        <authorList>
            <consortium name="The Broad Institute Genomics Platform"/>
            <consortium name="The Broad Institute Genome Sequencing Center for Infectious Disease"/>
            <person name="Wu L."/>
            <person name="Ma J."/>
        </authorList>
    </citation>
    <scope>NUCLEOTIDE SEQUENCE [LARGE SCALE GENOMIC DNA]</scope>
    <source>
        <strain evidence="3">NBRC 105830</strain>
    </source>
</reference>
<proteinExistence type="predicted"/>
<dbReference type="Proteomes" id="UP001157109">
    <property type="component" value="Unassembled WGS sequence"/>
</dbReference>
<dbReference type="InterPro" id="IPR036388">
    <property type="entry name" value="WH-like_DNA-bd_sf"/>
</dbReference>
<evidence type="ECO:0000313" key="3">
    <source>
        <dbReference type="Proteomes" id="UP001157109"/>
    </source>
</evidence>
<dbReference type="EMBL" id="BSUJ01000001">
    <property type="protein sequence ID" value="GMA18053.1"/>
    <property type="molecule type" value="Genomic_DNA"/>
</dbReference>
<reference evidence="2" key="1">
    <citation type="journal article" date="2014" name="Int. J. Syst. Evol. Microbiol.">
        <title>Complete genome of a new Firmicutes species belonging to the dominant human colonic microbiota ('Ruminococcus bicirculans') reveals two chromosomes and a selective capacity to utilize plant glucans.</title>
        <authorList>
            <consortium name="NISC Comparative Sequencing Program"/>
            <person name="Wegmann U."/>
            <person name="Louis P."/>
            <person name="Goesmann A."/>
            <person name="Henrissat B."/>
            <person name="Duncan S.H."/>
            <person name="Flint H.J."/>
        </authorList>
    </citation>
    <scope>NUCLEOTIDE SEQUENCE</scope>
    <source>
        <strain evidence="2">NBRC 105830</strain>
    </source>
</reference>
<protein>
    <recommendedName>
        <fullName evidence="4">ArsR family transcriptional regulator</fullName>
    </recommendedName>
</protein>
<comment type="caution">
    <text evidence="2">The sequence shown here is derived from an EMBL/GenBank/DDBJ whole genome shotgun (WGS) entry which is preliminary data.</text>
</comment>
<sequence length="273" mass="29233">MTSELQGGSATSQDARRPLLASSMRRRILDALLAVQDESDALTDLRRGVGPAGRHGLSAPELAETFDLHVTTVRHHLDALEAAGVVVGFAEQRRSVGRPRKLYAVQRRAIPPGRDTASFQSLSELVSGLWRAESPDVLAAESAAQAWARAELAREGVAPLVTGLPVTVGAFLDTVVRLESQLEAWGFVGRIHLVDGGRQIDLDAVECPFRAIARSHPDLVAAVYRGLVAGTLATLGLHEAMIDAAPPLEDRPGSMRITAALDPDVWIGVRSLR</sequence>
<dbReference type="Pfam" id="PF12840">
    <property type="entry name" value="HTH_20"/>
    <property type="match status" value="1"/>
</dbReference>
<evidence type="ECO:0008006" key="4">
    <source>
        <dbReference type="Google" id="ProtNLM"/>
    </source>
</evidence>
<name>A0ABQ6HTX0_9MICO</name>
<accession>A0ABQ6HTX0</accession>
<evidence type="ECO:0000313" key="2">
    <source>
        <dbReference type="EMBL" id="GMA21924.1"/>
    </source>
</evidence>
<dbReference type="Gene3D" id="1.10.10.10">
    <property type="entry name" value="Winged helix-like DNA-binding domain superfamily/Winged helix DNA-binding domain"/>
    <property type="match status" value="1"/>
</dbReference>
<keyword evidence="3" id="KW-1185">Reference proteome</keyword>